<reference evidence="1" key="1">
    <citation type="journal article" date="2014" name="Front. Microbiol.">
        <title>High frequency of phylogenetically diverse reductive dehalogenase-homologous genes in deep subseafloor sedimentary metagenomes.</title>
        <authorList>
            <person name="Kawai M."/>
            <person name="Futagami T."/>
            <person name="Toyoda A."/>
            <person name="Takaki Y."/>
            <person name="Nishi S."/>
            <person name="Hori S."/>
            <person name="Arai W."/>
            <person name="Tsubouchi T."/>
            <person name="Morono Y."/>
            <person name="Uchiyama I."/>
            <person name="Ito T."/>
            <person name="Fujiyama A."/>
            <person name="Inagaki F."/>
            <person name="Takami H."/>
        </authorList>
    </citation>
    <scope>NUCLEOTIDE SEQUENCE</scope>
    <source>
        <strain evidence="1">Expedition CK06-06</strain>
    </source>
</reference>
<dbReference type="AlphaFoldDB" id="X0Y1W1"/>
<comment type="caution">
    <text evidence="1">The sequence shown here is derived from an EMBL/GenBank/DDBJ whole genome shotgun (WGS) entry which is preliminary data.</text>
</comment>
<dbReference type="EMBL" id="BARS01043684">
    <property type="protein sequence ID" value="GAG41342.1"/>
    <property type="molecule type" value="Genomic_DNA"/>
</dbReference>
<gene>
    <name evidence="1" type="ORF">S01H1_66091</name>
</gene>
<dbReference type="Gene3D" id="2.30.30.830">
    <property type="match status" value="1"/>
</dbReference>
<feature type="non-terminal residue" evidence="1">
    <location>
        <position position="1"/>
    </location>
</feature>
<accession>X0Y1W1</accession>
<protein>
    <submittedName>
        <fullName evidence="1">Uncharacterized protein</fullName>
    </submittedName>
</protein>
<organism evidence="1">
    <name type="scientific">marine sediment metagenome</name>
    <dbReference type="NCBI Taxonomy" id="412755"/>
    <lineage>
        <taxon>unclassified sequences</taxon>
        <taxon>metagenomes</taxon>
        <taxon>ecological metagenomes</taxon>
    </lineage>
</organism>
<name>X0Y1W1_9ZZZZ</name>
<proteinExistence type="predicted"/>
<evidence type="ECO:0000313" key="1">
    <source>
        <dbReference type="EMBL" id="GAG41342.1"/>
    </source>
</evidence>
<sequence>TLPQPDPREAMVDAAPVNVHRDMKAFGEFEKTIQSKTLFAPPVPIVSRGAGAVVVEELLKKVQLVGITNVRGAPAAIIRVNGKGALYKVGDQVGSFVLREVSLNKVALEIDGQTVDLTR</sequence>